<protein>
    <submittedName>
        <fullName evidence="8">RagB/SusD family nutrient uptake outer membrane protein</fullName>
    </submittedName>
</protein>
<gene>
    <name evidence="8" type="ORF">ACHKAR_19895</name>
</gene>
<dbReference type="Pfam" id="PF14322">
    <property type="entry name" value="SusD-like_3"/>
    <property type="match status" value="1"/>
</dbReference>
<evidence type="ECO:0000256" key="2">
    <source>
        <dbReference type="ARBA" id="ARBA00006275"/>
    </source>
</evidence>
<evidence type="ECO:0000256" key="1">
    <source>
        <dbReference type="ARBA" id="ARBA00004442"/>
    </source>
</evidence>
<dbReference type="InterPro" id="IPR011990">
    <property type="entry name" value="TPR-like_helical_dom_sf"/>
</dbReference>
<keyword evidence="9" id="KW-1185">Reference proteome</keyword>
<dbReference type="Proteomes" id="UP001610063">
    <property type="component" value="Unassembled WGS sequence"/>
</dbReference>
<accession>A0ABW7NDU1</accession>
<dbReference type="CDD" id="cd08977">
    <property type="entry name" value="SusD"/>
    <property type="match status" value="1"/>
</dbReference>
<feature type="domain" description="SusD-like N-terminal" evidence="7">
    <location>
        <begin position="78"/>
        <end position="220"/>
    </location>
</feature>
<sequence>MKNLKYIFLVVVGLTLYSCDEDLLDVKNPNTLTEDQFWASAEDARLGVNAIYAMQYKPGLWSRWIYFRYDLTSDIGYSKSPWIELADWTRFQYINYNFWEGQVQTWRDHYKAIYRCNQVLANVPDIDMDETEKQLILAQAKFFRGFYYFNIANLWEDAPIVLEPSSPEDLPEKRTQAEIWEQVVTDMTEALAVLPPSWDDANVGRPTKGAAQAFIAKTYMQQHMWNDAKTALDYFFTGEGSGLYSLVPNFKDNFTHLNENNAESVFEIQFSDANFGGGDGEVPNASMGNNRAQFFAPGGIGWSDGQLRHWVVDEFKKELDQDGNLDERLRHSAIYSELEADFGDKTYGRDWQWGPDDAYFRKYQRDYYRDNEDYFSQVNLRLIRYADILLLYAEVLNELGNTAQAYQYVDEVRARANMLPLATAYPAIGVDQDLFLERLKVERVLELCGESTRWMDLKRWGDLNTQARVDAIALRDPDFNNFVVGKSHRLPIPQVDVENNPNLDQHAEY</sequence>
<keyword evidence="5" id="KW-0998">Cell outer membrane</keyword>
<dbReference type="PROSITE" id="PS51257">
    <property type="entry name" value="PROKAR_LIPOPROTEIN"/>
    <property type="match status" value="1"/>
</dbReference>
<evidence type="ECO:0000256" key="4">
    <source>
        <dbReference type="ARBA" id="ARBA00023136"/>
    </source>
</evidence>
<dbReference type="Gene3D" id="1.25.40.390">
    <property type="match status" value="1"/>
</dbReference>
<keyword evidence="3" id="KW-0732">Signal</keyword>
<evidence type="ECO:0000259" key="7">
    <source>
        <dbReference type="Pfam" id="PF14322"/>
    </source>
</evidence>
<proteinExistence type="inferred from homology"/>
<dbReference type="InterPro" id="IPR033985">
    <property type="entry name" value="SusD-like_N"/>
</dbReference>
<evidence type="ECO:0000256" key="3">
    <source>
        <dbReference type="ARBA" id="ARBA00022729"/>
    </source>
</evidence>
<comment type="similarity">
    <text evidence="2">Belongs to the SusD family.</text>
</comment>
<dbReference type="SUPFAM" id="SSF48452">
    <property type="entry name" value="TPR-like"/>
    <property type="match status" value="1"/>
</dbReference>
<name>A0ABW7NDU1_9BACT</name>
<evidence type="ECO:0000313" key="8">
    <source>
        <dbReference type="EMBL" id="MFH6985726.1"/>
    </source>
</evidence>
<reference evidence="8 9" key="1">
    <citation type="journal article" date="2013" name="Int. J. Syst. Evol. Microbiol.">
        <title>Marinoscillum luteum sp. nov., isolated from marine sediment.</title>
        <authorList>
            <person name="Cha I.T."/>
            <person name="Park S.J."/>
            <person name="Kim S.J."/>
            <person name="Kim J.G."/>
            <person name="Jung M.Y."/>
            <person name="Shin K.S."/>
            <person name="Kwon K.K."/>
            <person name="Yang S.H."/>
            <person name="Seo Y.S."/>
            <person name="Rhee S.K."/>
        </authorList>
    </citation>
    <scope>NUCLEOTIDE SEQUENCE [LARGE SCALE GENOMIC DNA]</scope>
    <source>
        <strain evidence="8 9">KCTC 23939</strain>
    </source>
</reference>
<organism evidence="8 9">
    <name type="scientific">Marinoscillum luteum</name>
    <dbReference type="NCBI Taxonomy" id="861051"/>
    <lineage>
        <taxon>Bacteria</taxon>
        <taxon>Pseudomonadati</taxon>
        <taxon>Bacteroidota</taxon>
        <taxon>Cytophagia</taxon>
        <taxon>Cytophagales</taxon>
        <taxon>Reichenbachiellaceae</taxon>
        <taxon>Marinoscillum</taxon>
    </lineage>
</organism>
<dbReference type="EMBL" id="JBIPKE010000020">
    <property type="protein sequence ID" value="MFH6985726.1"/>
    <property type="molecule type" value="Genomic_DNA"/>
</dbReference>
<dbReference type="InterPro" id="IPR012944">
    <property type="entry name" value="SusD_RagB_dom"/>
</dbReference>
<feature type="domain" description="RagB/SusD" evidence="6">
    <location>
        <begin position="263"/>
        <end position="509"/>
    </location>
</feature>
<evidence type="ECO:0000256" key="5">
    <source>
        <dbReference type="ARBA" id="ARBA00023237"/>
    </source>
</evidence>
<dbReference type="Pfam" id="PF07980">
    <property type="entry name" value="SusD_RagB"/>
    <property type="match status" value="1"/>
</dbReference>
<comment type="subcellular location">
    <subcellularLocation>
        <location evidence="1">Cell outer membrane</location>
    </subcellularLocation>
</comment>
<dbReference type="RefSeq" id="WP_395419129.1">
    <property type="nucleotide sequence ID" value="NZ_JBIPKE010000020.1"/>
</dbReference>
<evidence type="ECO:0000313" key="9">
    <source>
        <dbReference type="Proteomes" id="UP001610063"/>
    </source>
</evidence>
<comment type="caution">
    <text evidence="8">The sequence shown here is derived from an EMBL/GenBank/DDBJ whole genome shotgun (WGS) entry which is preliminary data.</text>
</comment>
<keyword evidence="4" id="KW-0472">Membrane</keyword>
<evidence type="ECO:0000259" key="6">
    <source>
        <dbReference type="Pfam" id="PF07980"/>
    </source>
</evidence>